<organism evidence="1">
    <name type="scientific">metagenome</name>
    <dbReference type="NCBI Taxonomy" id="256318"/>
    <lineage>
        <taxon>unclassified sequences</taxon>
        <taxon>metagenomes</taxon>
    </lineage>
</organism>
<evidence type="ECO:0000313" key="1">
    <source>
        <dbReference type="EMBL" id="SUS08715.1"/>
    </source>
</evidence>
<name>A0A380TJT3_9ZZZZ</name>
<dbReference type="AlphaFoldDB" id="A0A380TJT3"/>
<dbReference type="EMBL" id="UIDG01000638">
    <property type="protein sequence ID" value="SUS08715.1"/>
    <property type="molecule type" value="Genomic_DNA"/>
</dbReference>
<dbReference type="AntiFam" id="ANF00006">
    <property type="entry name" value="Translation of CRISPR region"/>
</dbReference>
<protein>
    <submittedName>
        <fullName evidence="1">Uncharacterized protein</fullName>
    </submittedName>
</protein>
<sequence length="229" mass="23875">MGGGAILRKLKDRVGNGLSPRGRGSPRFLWRGFLLIRSIPAWAGEPSYGIGFSPKPAVYPRVGGGASTQLHFPFSAGGLSPRGRGSHEGLPHLLDVPGSIPAWAGEPRCLYGEVAHRRVYPRVGGGARPALVPQKAGKGLSPRGRGSLTGATESIATWWPTPAWAGEPAKSAGLSQRLRVYPRVGGGADLRDLYAHGDQGLSPRGRGSPSCLSRIAAAQGSIPAWAGEP</sequence>
<reference evidence="1" key="1">
    <citation type="submission" date="2018-07" db="EMBL/GenBank/DDBJ databases">
        <authorList>
            <person name="Quirk P.G."/>
            <person name="Krulwich T.A."/>
        </authorList>
    </citation>
    <scope>NUCLEOTIDE SEQUENCE</scope>
</reference>
<gene>
    <name evidence="1" type="ORF">DF3PB_830001</name>
</gene>
<dbReference type="AntiFam" id="ANF00057">
    <property type="entry name" value="Translation of E. coli type CRISPR repeat"/>
</dbReference>
<accession>A0A380TJT3</accession>
<proteinExistence type="predicted"/>